<proteinExistence type="predicted"/>
<feature type="non-terminal residue" evidence="2">
    <location>
        <position position="70"/>
    </location>
</feature>
<feature type="compositionally biased region" description="Low complexity" evidence="1">
    <location>
        <begin position="21"/>
        <end position="38"/>
    </location>
</feature>
<organism evidence="2">
    <name type="scientific">uncultured Nocardioidaceae bacterium</name>
    <dbReference type="NCBI Taxonomy" id="253824"/>
    <lineage>
        <taxon>Bacteria</taxon>
        <taxon>Bacillati</taxon>
        <taxon>Actinomycetota</taxon>
        <taxon>Actinomycetes</taxon>
        <taxon>Propionibacteriales</taxon>
        <taxon>Nocardioidaceae</taxon>
        <taxon>environmental samples</taxon>
    </lineage>
</organism>
<dbReference type="AlphaFoldDB" id="A0A6J4MVZ8"/>
<evidence type="ECO:0000313" key="2">
    <source>
        <dbReference type="EMBL" id="CAA9369031.1"/>
    </source>
</evidence>
<accession>A0A6J4MVZ8</accession>
<reference evidence="2" key="1">
    <citation type="submission" date="2020-02" db="EMBL/GenBank/DDBJ databases">
        <authorList>
            <person name="Meier V. D."/>
        </authorList>
    </citation>
    <scope>NUCLEOTIDE SEQUENCE</scope>
    <source>
        <strain evidence="2">AVDCRST_MAG47</strain>
    </source>
</reference>
<sequence length="70" mass="7448">WTRDRPSQKLCSHPLKSRRCSASTRRPSRGGPRQGSSARSEHSAATVGTVSPRFGSCSAACFPSSGEART</sequence>
<feature type="non-terminal residue" evidence="2">
    <location>
        <position position="1"/>
    </location>
</feature>
<name>A0A6J4MVZ8_9ACTN</name>
<dbReference type="GO" id="GO:0003677">
    <property type="term" value="F:DNA binding"/>
    <property type="evidence" value="ECO:0007669"/>
    <property type="project" value="UniProtKB-KW"/>
</dbReference>
<protein>
    <submittedName>
        <fullName evidence="2">Excisionase/Xis, DNA-binding</fullName>
    </submittedName>
</protein>
<dbReference type="EMBL" id="CADCUK010000070">
    <property type="protein sequence ID" value="CAA9369031.1"/>
    <property type="molecule type" value="Genomic_DNA"/>
</dbReference>
<gene>
    <name evidence="2" type="ORF">AVDCRST_MAG47-966</name>
</gene>
<keyword evidence="2" id="KW-0238">DNA-binding</keyword>
<feature type="region of interest" description="Disordered" evidence="1">
    <location>
        <begin position="1"/>
        <end position="51"/>
    </location>
</feature>
<evidence type="ECO:0000256" key="1">
    <source>
        <dbReference type="SAM" id="MobiDB-lite"/>
    </source>
</evidence>